<accession>A0A1L7XPY5</accession>
<reference evidence="3 4" key="1">
    <citation type="submission" date="2016-03" db="EMBL/GenBank/DDBJ databases">
        <authorList>
            <person name="Ploux O."/>
        </authorList>
    </citation>
    <scope>NUCLEOTIDE SEQUENCE [LARGE SCALE GENOMIC DNA]</scope>
    <source>
        <strain evidence="3 4">UAMH 11012</strain>
    </source>
</reference>
<evidence type="ECO:0000313" key="4">
    <source>
        <dbReference type="Proteomes" id="UP000184330"/>
    </source>
</evidence>
<sequence>MDIIIEATNEYQVGFLVAFITAQSQGLAIETWSEKSSRMTSLCAEAKHRYEALLLAKVRQVVDLASSSFAQSQLQEGQQRVLNDAKRRFDEVINSAKVELEEGEWKKGMFVSHEDLEQKEIIEEISNLSDAIRARQESAVKADRNARGAGSSAWREMYQMHAAEDRAEIEKLRGRVARHDATLKRMRLEAKHKRINEETTRILKLRDTIKGLELDAAQADANARYQHTGRWVKYYVKQAANARADIKKLQKQIIEHEVARCKLLQRDDTQSNVQPQNVLPGSSPIARLRAKFQHPSDWTHEELMSEYLSPKKQLEQQEEERHINLAEIESLRHLASREVEPRQSQLESEAATMQRKLEDRKLVTAEVAKLRMQAEQLAQENGVLVNQCAAAKLQLEEHTKREEERKVQEAETERQRAATEAESEQKQKVLEDRMADMKLDWEDHVRRQEEECTQKGAETAETRALATKQQVEQRNEARELREQLSTSQQQANEHAKDIETGNFMLKETNKLLDAVKAELDQKKEELREQKQETKTLLDTFLQREDELEAEFDRLDDQKRELLARESAVEELQSQLSAAHDSHVMAHLQGQLYTAQVQAQDRVYILEEELKVGEHGIQQLQAQLALAQHQAHDRIRTLLEELRFKEVEIQEFRASAERKKELAHEDTKRQIEQDESRDGGDEGELAELETDGGKEKIWRDEGGSGSEDGEWEQVEKEVEGVRKDVQSK</sequence>
<feature type="region of interest" description="Disordered" evidence="2">
    <location>
        <begin position="654"/>
        <end position="727"/>
    </location>
</feature>
<feature type="region of interest" description="Disordered" evidence="2">
    <location>
        <begin position="446"/>
        <end position="502"/>
    </location>
</feature>
<feature type="region of interest" description="Disordered" evidence="2">
    <location>
        <begin position="397"/>
        <end position="428"/>
    </location>
</feature>
<evidence type="ECO:0000256" key="2">
    <source>
        <dbReference type="SAM" id="MobiDB-lite"/>
    </source>
</evidence>
<feature type="compositionally biased region" description="Basic and acidic residues" evidence="2">
    <location>
        <begin position="654"/>
        <end position="679"/>
    </location>
</feature>
<feature type="compositionally biased region" description="Basic and acidic residues" evidence="2">
    <location>
        <begin position="471"/>
        <end position="482"/>
    </location>
</feature>
<protein>
    <submittedName>
        <fullName evidence="3">Uncharacterized protein</fullName>
    </submittedName>
</protein>
<feature type="compositionally biased region" description="Acidic residues" evidence="2">
    <location>
        <begin position="680"/>
        <end position="689"/>
    </location>
</feature>
<keyword evidence="4" id="KW-1185">Reference proteome</keyword>
<feature type="compositionally biased region" description="Basic and acidic residues" evidence="2">
    <location>
        <begin position="712"/>
        <end position="727"/>
    </location>
</feature>
<dbReference type="AlphaFoldDB" id="A0A1L7XPY5"/>
<dbReference type="STRING" id="576137.A0A1L7XPY5"/>
<feature type="compositionally biased region" description="Basic and acidic residues" evidence="2">
    <location>
        <begin position="446"/>
        <end position="461"/>
    </location>
</feature>
<feature type="compositionally biased region" description="Basic and acidic residues" evidence="2">
    <location>
        <begin position="690"/>
        <end position="701"/>
    </location>
</feature>
<gene>
    <name evidence="3" type="ORF">PAC_16988</name>
</gene>
<dbReference type="EMBL" id="FJOG01000041">
    <property type="protein sequence ID" value="CZR67089.1"/>
    <property type="molecule type" value="Genomic_DNA"/>
</dbReference>
<evidence type="ECO:0000256" key="1">
    <source>
        <dbReference type="SAM" id="Coils"/>
    </source>
</evidence>
<proteinExistence type="predicted"/>
<feature type="coiled-coil region" evidence="1">
    <location>
        <begin position="169"/>
        <end position="259"/>
    </location>
</feature>
<keyword evidence="1" id="KW-0175">Coiled coil</keyword>
<organism evidence="3 4">
    <name type="scientific">Phialocephala subalpina</name>
    <dbReference type="NCBI Taxonomy" id="576137"/>
    <lineage>
        <taxon>Eukaryota</taxon>
        <taxon>Fungi</taxon>
        <taxon>Dikarya</taxon>
        <taxon>Ascomycota</taxon>
        <taxon>Pezizomycotina</taxon>
        <taxon>Leotiomycetes</taxon>
        <taxon>Helotiales</taxon>
        <taxon>Mollisiaceae</taxon>
        <taxon>Phialocephala</taxon>
        <taxon>Phialocephala fortinii species complex</taxon>
    </lineage>
</organism>
<name>A0A1L7XPY5_9HELO</name>
<evidence type="ECO:0000313" key="3">
    <source>
        <dbReference type="EMBL" id="CZR67089.1"/>
    </source>
</evidence>
<feature type="compositionally biased region" description="Polar residues" evidence="2">
    <location>
        <begin position="483"/>
        <end position="492"/>
    </location>
</feature>
<dbReference type="Proteomes" id="UP000184330">
    <property type="component" value="Unassembled WGS sequence"/>
</dbReference>